<evidence type="ECO:0000313" key="2">
    <source>
        <dbReference type="Proteomes" id="UP001164743"/>
    </source>
</evidence>
<gene>
    <name evidence="1" type="ORF">PtA15_6A151</name>
</gene>
<reference evidence="1" key="1">
    <citation type="submission" date="2022-10" db="EMBL/GenBank/DDBJ databases">
        <title>Puccinia triticina Genome sequencing and assembly.</title>
        <authorList>
            <person name="Li C."/>
        </authorList>
    </citation>
    <scope>NUCLEOTIDE SEQUENCE</scope>
    <source>
        <strain evidence="1">Pt15</strain>
    </source>
</reference>
<accession>A0ABY7CJW6</accession>
<organism evidence="1 2">
    <name type="scientific">Puccinia triticina</name>
    <dbReference type="NCBI Taxonomy" id="208348"/>
    <lineage>
        <taxon>Eukaryota</taxon>
        <taxon>Fungi</taxon>
        <taxon>Dikarya</taxon>
        <taxon>Basidiomycota</taxon>
        <taxon>Pucciniomycotina</taxon>
        <taxon>Pucciniomycetes</taxon>
        <taxon>Pucciniales</taxon>
        <taxon>Pucciniaceae</taxon>
        <taxon>Puccinia</taxon>
    </lineage>
</organism>
<protein>
    <submittedName>
        <fullName evidence="1">Uncharacterized protein</fullName>
    </submittedName>
</protein>
<keyword evidence="2" id="KW-1185">Reference proteome</keyword>
<dbReference type="EMBL" id="CP110426">
    <property type="protein sequence ID" value="WAQ85523.1"/>
    <property type="molecule type" value="Genomic_DNA"/>
</dbReference>
<name>A0ABY7CJW6_9BASI</name>
<evidence type="ECO:0000313" key="1">
    <source>
        <dbReference type="EMBL" id="WAQ85523.1"/>
    </source>
</evidence>
<dbReference type="GeneID" id="77810721"/>
<proteinExistence type="predicted"/>
<sequence length="49" mass="4856">MFSGCTRGISVGPGPAEGDTCPIGAVTNAAGYKPVIQQGTFGSAPPYNI</sequence>
<dbReference type="RefSeq" id="XP_053021078.1">
    <property type="nucleotide sequence ID" value="XM_053169826.1"/>
</dbReference>
<dbReference type="Proteomes" id="UP001164743">
    <property type="component" value="Chromosome 6A"/>
</dbReference>